<dbReference type="Gene3D" id="3.40.50.620">
    <property type="entry name" value="HUPs"/>
    <property type="match status" value="1"/>
</dbReference>
<feature type="binding site" evidence="8">
    <location>
        <begin position="321"/>
        <end position="322"/>
    </location>
    <ligand>
        <name>ATP</name>
        <dbReference type="ChEBI" id="CHEBI:30616"/>
    </ligand>
</feature>
<proteinExistence type="inferred from homology"/>
<sequence length="582" mass="66627">MGHRRLSIIDLAQGQQPMTDSSGNWIVFNGEIYNFLELRTELIGLGQALYTHSDTEVILAAYREWGAESLKRFNGMFAFALWDEAAQRLFIARDRVGKKPFYYALDPDFMVYGSEIKSLMTVPELAKGAEVDLESLYDYLSVGYILEPKSILKNLKKLPAAHFGFYDPKTGTLDIKPYWDLKDQYQKAHWHKTTAQLQEELLALFEDSVKIRLRADVPLGGFLSGGLDSSSVFIMMDRLGIRQKTAFCIGFEQSSFDESLFAAQVAQKVGAQITYGLYQEPGRAQMAKLVWQMDEPFADNSSLPSLQLTGLARKGVTVALSGDGADELLAGYPTYQADRYYQAYAQVPGALQGLFKKAAGLLKPSYQKLSFDYKLKKFLGAGGLSAPMAHYHWRSLFEPQDLSQLLRPEVQAQIWDYRTQDRFQDYYNQVGHWDQLDQHLYVDMRTWLVDDILFKVDRMSMANSLEVRSPFMDYRFIEFCFNLPPHQKQQGKNQKRLLRSSMAPYLPESAVTRPKKGFSTPKLEQGSLKPVESEFFQSHFALDPAQEDVTYKAYNLTILNIWLTMFERFKKTGKWEPVEIPN</sequence>
<evidence type="ECO:0000256" key="2">
    <source>
        <dbReference type="ARBA" id="ARBA00005752"/>
    </source>
</evidence>
<dbReference type="SUPFAM" id="SSF52402">
    <property type="entry name" value="Adenine nucleotide alpha hydrolases-like"/>
    <property type="match status" value="1"/>
</dbReference>
<evidence type="ECO:0000259" key="10">
    <source>
        <dbReference type="PROSITE" id="PS51278"/>
    </source>
</evidence>
<keyword evidence="6" id="KW-0315">Glutamine amidotransferase</keyword>
<name>A0A1F6G5S8_9PROT</name>
<dbReference type="InterPro" id="IPR006426">
    <property type="entry name" value="Asn_synth_AEB"/>
</dbReference>
<evidence type="ECO:0000256" key="1">
    <source>
        <dbReference type="ARBA" id="ARBA00005187"/>
    </source>
</evidence>
<dbReference type="CDD" id="cd00712">
    <property type="entry name" value="AsnB"/>
    <property type="match status" value="1"/>
</dbReference>
<accession>A0A1F6G5S8</accession>
<feature type="domain" description="Glutamine amidotransferase type-2" evidence="10">
    <location>
        <begin position="1"/>
        <end position="169"/>
    </location>
</feature>
<dbReference type="PIRSF" id="PIRSF001589">
    <property type="entry name" value="Asn_synthetase_glu-h"/>
    <property type="match status" value="1"/>
</dbReference>
<dbReference type="PROSITE" id="PS51278">
    <property type="entry name" value="GATASE_TYPE_2"/>
    <property type="match status" value="1"/>
</dbReference>
<protein>
    <recommendedName>
        <fullName evidence="3">asparagine synthase (glutamine-hydrolyzing)</fullName>
        <ecNumber evidence="3">6.3.5.4</ecNumber>
    </recommendedName>
</protein>
<dbReference type="PANTHER" id="PTHR43284">
    <property type="entry name" value="ASPARAGINE SYNTHETASE (GLUTAMINE-HYDROLYZING)"/>
    <property type="match status" value="1"/>
</dbReference>
<keyword evidence="4 8" id="KW-0547">Nucleotide-binding</keyword>
<feature type="site" description="Important for beta-aspartyl-AMP intermediate formation" evidence="9">
    <location>
        <position position="323"/>
    </location>
</feature>
<dbReference type="Gene3D" id="3.60.20.10">
    <property type="entry name" value="Glutamine Phosphoribosylpyrophosphate, subunit 1, domain 1"/>
    <property type="match status" value="1"/>
</dbReference>
<evidence type="ECO:0000256" key="5">
    <source>
        <dbReference type="ARBA" id="ARBA00022840"/>
    </source>
</evidence>
<dbReference type="InterPro" id="IPR029055">
    <property type="entry name" value="Ntn_hydrolases_N"/>
</dbReference>
<dbReference type="EC" id="6.3.5.4" evidence="3"/>
<evidence type="ECO:0000256" key="7">
    <source>
        <dbReference type="ARBA" id="ARBA00048741"/>
    </source>
</evidence>
<dbReference type="NCBIfam" id="TIGR01536">
    <property type="entry name" value="asn_synth_AEB"/>
    <property type="match status" value="1"/>
</dbReference>
<feature type="binding site" evidence="8">
    <location>
        <position position="249"/>
    </location>
    <ligand>
        <name>ATP</name>
        <dbReference type="ChEBI" id="CHEBI:30616"/>
    </ligand>
</feature>
<dbReference type="STRING" id="1817772.A2527_01720"/>
<evidence type="ECO:0000313" key="11">
    <source>
        <dbReference type="EMBL" id="OGG93474.1"/>
    </source>
</evidence>
<comment type="catalytic activity">
    <reaction evidence="7">
        <text>L-aspartate + L-glutamine + ATP + H2O = L-asparagine + L-glutamate + AMP + diphosphate + H(+)</text>
        <dbReference type="Rhea" id="RHEA:12228"/>
        <dbReference type="ChEBI" id="CHEBI:15377"/>
        <dbReference type="ChEBI" id="CHEBI:15378"/>
        <dbReference type="ChEBI" id="CHEBI:29985"/>
        <dbReference type="ChEBI" id="CHEBI:29991"/>
        <dbReference type="ChEBI" id="CHEBI:30616"/>
        <dbReference type="ChEBI" id="CHEBI:33019"/>
        <dbReference type="ChEBI" id="CHEBI:58048"/>
        <dbReference type="ChEBI" id="CHEBI:58359"/>
        <dbReference type="ChEBI" id="CHEBI:456215"/>
        <dbReference type="EC" id="6.3.5.4"/>
    </reaction>
</comment>
<organism evidence="11 12">
    <name type="scientific">Candidatus Lambdaproteobacteria bacterium RIFOXYD2_FULL_50_16</name>
    <dbReference type="NCBI Taxonomy" id="1817772"/>
    <lineage>
        <taxon>Bacteria</taxon>
        <taxon>Pseudomonadati</taxon>
        <taxon>Pseudomonadota</taxon>
        <taxon>Candidatus Lambdaproteobacteria</taxon>
    </lineage>
</organism>
<dbReference type="InterPro" id="IPR051786">
    <property type="entry name" value="ASN_synthetase/amidase"/>
</dbReference>
<dbReference type="Pfam" id="PF00733">
    <property type="entry name" value="Asn_synthase"/>
    <property type="match status" value="1"/>
</dbReference>
<dbReference type="InterPro" id="IPR033738">
    <property type="entry name" value="AsnB_N"/>
</dbReference>
<dbReference type="GO" id="GO:0006529">
    <property type="term" value="P:asparagine biosynthetic process"/>
    <property type="evidence" value="ECO:0007669"/>
    <property type="project" value="InterPro"/>
</dbReference>
<comment type="caution">
    <text evidence="11">The sequence shown here is derived from an EMBL/GenBank/DDBJ whole genome shotgun (WGS) entry which is preliminary data.</text>
</comment>
<dbReference type="InterPro" id="IPR014729">
    <property type="entry name" value="Rossmann-like_a/b/a_fold"/>
</dbReference>
<dbReference type="InterPro" id="IPR001962">
    <property type="entry name" value="Asn_synthase"/>
</dbReference>
<dbReference type="GO" id="GO:0005524">
    <property type="term" value="F:ATP binding"/>
    <property type="evidence" value="ECO:0007669"/>
    <property type="project" value="UniProtKB-KW"/>
</dbReference>
<comment type="pathway">
    <text evidence="1">Amino-acid biosynthesis; L-asparagine biosynthesis; L-asparagine from L-aspartate (L-Gln route): step 1/1.</text>
</comment>
<gene>
    <name evidence="11" type="ORF">A2527_01720</name>
</gene>
<dbReference type="GO" id="GO:0005829">
    <property type="term" value="C:cytosol"/>
    <property type="evidence" value="ECO:0007669"/>
    <property type="project" value="TreeGrafter"/>
</dbReference>
<dbReference type="CDD" id="cd01991">
    <property type="entry name" value="Asn_synthase_B_C"/>
    <property type="match status" value="1"/>
</dbReference>
<evidence type="ECO:0000256" key="4">
    <source>
        <dbReference type="ARBA" id="ARBA00022741"/>
    </source>
</evidence>
<keyword evidence="5 8" id="KW-0067">ATP-binding</keyword>
<evidence type="ECO:0000256" key="3">
    <source>
        <dbReference type="ARBA" id="ARBA00012737"/>
    </source>
</evidence>
<dbReference type="SUPFAM" id="SSF56235">
    <property type="entry name" value="N-terminal nucleophile aminohydrolases (Ntn hydrolases)"/>
    <property type="match status" value="1"/>
</dbReference>
<dbReference type="AlphaFoldDB" id="A0A1F6G5S8"/>
<dbReference type="PANTHER" id="PTHR43284:SF1">
    <property type="entry name" value="ASPARAGINE SYNTHETASE"/>
    <property type="match status" value="1"/>
</dbReference>
<reference evidence="11 12" key="1">
    <citation type="journal article" date="2016" name="Nat. Commun.">
        <title>Thousands of microbial genomes shed light on interconnected biogeochemical processes in an aquifer system.</title>
        <authorList>
            <person name="Anantharaman K."/>
            <person name="Brown C.T."/>
            <person name="Hug L.A."/>
            <person name="Sharon I."/>
            <person name="Castelle C.J."/>
            <person name="Probst A.J."/>
            <person name="Thomas B.C."/>
            <person name="Singh A."/>
            <person name="Wilkins M.J."/>
            <person name="Karaoz U."/>
            <person name="Brodie E.L."/>
            <person name="Williams K.H."/>
            <person name="Hubbard S.S."/>
            <person name="Banfield J.F."/>
        </authorList>
    </citation>
    <scope>NUCLEOTIDE SEQUENCE [LARGE SCALE GENOMIC DNA]</scope>
</reference>
<evidence type="ECO:0000256" key="9">
    <source>
        <dbReference type="PIRSR" id="PIRSR001589-3"/>
    </source>
</evidence>
<dbReference type="EMBL" id="MFNE01000049">
    <property type="protein sequence ID" value="OGG93474.1"/>
    <property type="molecule type" value="Genomic_DNA"/>
</dbReference>
<comment type="similarity">
    <text evidence="2">Belongs to the asparagine synthetase family.</text>
</comment>
<dbReference type="InterPro" id="IPR017932">
    <property type="entry name" value="GATase_2_dom"/>
</dbReference>
<dbReference type="Proteomes" id="UP000178449">
    <property type="component" value="Unassembled WGS sequence"/>
</dbReference>
<dbReference type="GO" id="GO:0004066">
    <property type="term" value="F:asparagine synthase (glutamine-hydrolyzing) activity"/>
    <property type="evidence" value="ECO:0007669"/>
    <property type="project" value="UniProtKB-EC"/>
</dbReference>
<evidence type="ECO:0000256" key="6">
    <source>
        <dbReference type="ARBA" id="ARBA00022962"/>
    </source>
</evidence>
<evidence type="ECO:0000313" key="12">
    <source>
        <dbReference type="Proteomes" id="UP000178449"/>
    </source>
</evidence>
<dbReference type="Pfam" id="PF13537">
    <property type="entry name" value="GATase_7"/>
    <property type="match status" value="1"/>
</dbReference>
<evidence type="ECO:0000256" key="8">
    <source>
        <dbReference type="PIRSR" id="PIRSR001589-2"/>
    </source>
</evidence>
<feature type="binding site" evidence="8">
    <location>
        <position position="54"/>
    </location>
    <ligand>
        <name>L-glutamine</name>
        <dbReference type="ChEBI" id="CHEBI:58359"/>
    </ligand>
</feature>